<keyword evidence="13" id="KW-1185">Reference proteome</keyword>
<evidence type="ECO:0000256" key="8">
    <source>
        <dbReference type="ARBA" id="ARBA00022989"/>
    </source>
</evidence>
<keyword evidence="12" id="KW-0645">Protease</keyword>
<keyword evidence="5" id="KW-0863">Zinc-finger</keyword>
<organism evidence="12 13">
    <name type="scientific">Halorubrum tibetense</name>
    <dbReference type="NCBI Taxonomy" id="175631"/>
    <lineage>
        <taxon>Archaea</taxon>
        <taxon>Methanobacteriati</taxon>
        <taxon>Methanobacteriota</taxon>
        <taxon>Stenosarchaea group</taxon>
        <taxon>Halobacteria</taxon>
        <taxon>Halobacteriales</taxon>
        <taxon>Haloferacaceae</taxon>
        <taxon>Halorubrum</taxon>
    </lineage>
</organism>
<dbReference type="Gene3D" id="1.20.1540.10">
    <property type="entry name" value="Rhomboid-like"/>
    <property type="match status" value="1"/>
</dbReference>
<dbReference type="InterPro" id="IPR050925">
    <property type="entry name" value="Rhomboid_protease_S54"/>
</dbReference>
<feature type="transmembrane region" description="Helical" evidence="10">
    <location>
        <begin position="199"/>
        <end position="220"/>
    </location>
</feature>
<feature type="transmembrane region" description="Helical" evidence="10">
    <location>
        <begin position="134"/>
        <end position="163"/>
    </location>
</feature>
<keyword evidence="9 10" id="KW-0472">Membrane</keyword>
<evidence type="ECO:0000256" key="2">
    <source>
        <dbReference type="ARBA" id="ARBA00009045"/>
    </source>
</evidence>
<evidence type="ECO:0000259" key="11">
    <source>
        <dbReference type="PROSITE" id="PS51039"/>
    </source>
</evidence>
<dbReference type="AlphaFoldDB" id="A0ABD5SJ86"/>
<dbReference type="Pfam" id="PF01428">
    <property type="entry name" value="zf-AN1"/>
    <property type="match status" value="1"/>
</dbReference>
<evidence type="ECO:0000256" key="4">
    <source>
        <dbReference type="ARBA" id="ARBA00022723"/>
    </source>
</evidence>
<feature type="transmembrane region" description="Helical" evidence="10">
    <location>
        <begin position="227"/>
        <end position="252"/>
    </location>
</feature>
<gene>
    <name evidence="12" type="ORF">ACFQEU_16170</name>
</gene>
<sequence length="307" mass="32756">MATCDECGEYENLPYQCRRCGKTFCGEHRLPENHDCPGLSEWNDPEAVFDSGFDDIVEGGNRAADGGVADRVRRRVNRATSTGGIAGYFRGNATYVLLAAMWLTMIGQWVAIALGGGALHNRLFMLESTALWQVWTWVTAVFAHDPGGLFHIIANSIVLFFFGPLVERAVGSKKFVGFFLVAGMVAGLGHALVGLLTNAPVAVLGASGATFAILGVLTVWRPNLQILLFFIIPMKLKYLTWGTAVVSLAFVLDPSLAVAAGLDRIAHLAHLLGFVVGLVFGRQNEGLARSARGRGGVRAGGGIRGPG</sequence>
<dbReference type="Pfam" id="PF01694">
    <property type="entry name" value="Rhomboid"/>
    <property type="match status" value="1"/>
</dbReference>
<dbReference type="SUPFAM" id="SSF144091">
    <property type="entry name" value="Rhomboid-like"/>
    <property type="match status" value="1"/>
</dbReference>
<feature type="domain" description="AN1-type" evidence="11">
    <location>
        <begin position="1"/>
        <end position="44"/>
    </location>
</feature>
<keyword evidence="7" id="KW-0862">Zinc</keyword>
<evidence type="ECO:0000313" key="13">
    <source>
        <dbReference type="Proteomes" id="UP001596442"/>
    </source>
</evidence>
<dbReference type="GO" id="GO:0008270">
    <property type="term" value="F:zinc ion binding"/>
    <property type="evidence" value="ECO:0007669"/>
    <property type="project" value="UniProtKB-KW"/>
</dbReference>
<keyword evidence="8 10" id="KW-1133">Transmembrane helix</keyword>
<dbReference type="InterPro" id="IPR035952">
    <property type="entry name" value="Rhomboid-like_sf"/>
</dbReference>
<dbReference type="InterPro" id="IPR000058">
    <property type="entry name" value="Znf_AN1"/>
</dbReference>
<keyword evidence="6 12" id="KW-0378">Hydrolase</keyword>
<feature type="transmembrane region" description="Helical" evidence="10">
    <location>
        <begin position="175"/>
        <end position="193"/>
    </location>
</feature>
<proteinExistence type="inferred from homology"/>
<evidence type="ECO:0000313" key="12">
    <source>
        <dbReference type="EMBL" id="MFC6754982.1"/>
    </source>
</evidence>
<name>A0ABD5SJ86_9EURY</name>
<evidence type="ECO:0000256" key="10">
    <source>
        <dbReference type="SAM" id="Phobius"/>
    </source>
</evidence>
<feature type="transmembrane region" description="Helical" evidence="10">
    <location>
        <begin position="264"/>
        <end position="281"/>
    </location>
</feature>
<protein>
    <submittedName>
        <fullName evidence="12">Rhomboid family intramembrane serine protease</fullName>
        <ecNumber evidence="12">3.4.21.105</ecNumber>
    </submittedName>
</protein>
<accession>A0ABD5SJ86</accession>
<reference evidence="12 13" key="1">
    <citation type="journal article" date="2019" name="Int. J. Syst. Evol. Microbiol.">
        <title>The Global Catalogue of Microorganisms (GCM) 10K type strain sequencing project: providing services to taxonomists for standard genome sequencing and annotation.</title>
        <authorList>
            <consortium name="The Broad Institute Genomics Platform"/>
            <consortium name="The Broad Institute Genome Sequencing Center for Infectious Disease"/>
            <person name="Wu L."/>
            <person name="Ma J."/>
        </authorList>
    </citation>
    <scope>NUCLEOTIDE SEQUENCE [LARGE SCALE GENOMIC DNA]</scope>
    <source>
        <strain evidence="12 13">CGMCC 1.3239</strain>
    </source>
</reference>
<dbReference type="PANTHER" id="PTHR43731">
    <property type="entry name" value="RHOMBOID PROTEASE"/>
    <property type="match status" value="1"/>
</dbReference>
<evidence type="ECO:0000256" key="7">
    <source>
        <dbReference type="ARBA" id="ARBA00022833"/>
    </source>
</evidence>
<evidence type="ECO:0000256" key="5">
    <source>
        <dbReference type="ARBA" id="ARBA00022771"/>
    </source>
</evidence>
<evidence type="ECO:0000256" key="3">
    <source>
        <dbReference type="ARBA" id="ARBA00022692"/>
    </source>
</evidence>
<keyword evidence="4" id="KW-0479">Metal-binding</keyword>
<dbReference type="EMBL" id="JBHSWW010000460">
    <property type="protein sequence ID" value="MFC6754982.1"/>
    <property type="molecule type" value="Genomic_DNA"/>
</dbReference>
<evidence type="ECO:0000256" key="9">
    <source>
        <dbReference type="ARBA" id="ARBA00023136"/>
    </source>
</evidence>
<dbReference type="GO" id="GO:0008233">
    <property type="term" value="F:peptidase activity"/>
    <property type="evidence" value="ECO:0007669"/>
    <property type="project" value="UniProtKB-KW"/>
</dbReference>
<comment type="subcellular location">
    <subcellularLocation>
        <location evidence="1">Membrane</location>
        <topology evidence="1">Multi-pass membrane protein</topology>
    </subcellularLocation>
</comment>
<dbReference type="Proteomes" id="UP001596442">
    <property type="component" value="Unassembled WGS sequence"/>
</dbReference>
<evidence type="ECO:0000256" key="6">
    <source>
        <dbReference type="ARBA" id="ARBA00022801"/>
    </source>
</evidence>
<dbReference type="SMART" id="SM00154">
    <property type="entry name" value="ZnF_AN1"/>
    <property type="match status" value="1"/>
</dbReference>
<dbReference type="GO" id="GO:0006508">
    <property type="term" value="P:proteolysis"/>
    <property type="evidence" value="ECO:0007669"/>
    <property type="project" value="UniProtKB-KW"/>
</dbReference>
<dbReference type="Gene3D" id="4.10.1110.10">
    <property type="entry name" value="AN1-like Zinc finger"/>
    <property type="match status" value="1"/>
</dbReference>
<comment type="similarity">
    <text evidence="2">Belongs to the peptidase S54 family.</text>
</comment>
<dbReference type="RefSeq" id="WP_379783825.1">
    <property type="nucleotide sequence ID" value="NZ_JBHSWW010000460.1"/>
</dbReference>
<feature type="non-terminal residue" evidence="12">
    <location>
        <position position="307"/>
    </location>
</feature>
<feature type="transmembrane region" description="Helical" evidence="10">
    <location>
        <begin position="95"/>
        <end position="114"/>
    </location>
</feature>
<dbReference type="InterPro" id="IPR035896">
    <property type="entry name" value="AN1-like_Znf"/>
</dbReference>
<dbReference type="GO" id="GO:0016020">
    <property type="term" value="C:membrane"/>
    <property type="evidence" value="ECO:0007669"/>
    <property type="project" value="UniProtKB-SubCell"/>
</dbReference>
<keyword evidence="3 10" id="KW-0812">Transmembrane</keyword>
<evidence type="ECO:0000256" key="1">
    <source>
        <dbReference type="ARBA" id="ARBA00004141"/>
    </source>
</evidence>
<dbReference type="InterPro" id="IPR022764">
    <property type="entry name" value="Peptidase_S54_rhomboid_dom"/>
</dbReference>
<dbReference type="EC" id="3.4.21.105" evidence="12"/>
<comment type="caution">
    <text evidence="12">The sequence shown here is derived from an EMBL/GenBank/DDBJ whole genome shotgun (WGS) entry which is preliminary data.</text>
</comment>
<dbReference type="PROSITE" id="PS51039">
    <property type="entry name" value="ZF_AN1"/>
    <property type="match status" value="1"/>
</dbReference>
<dbReference type="SUPFAM" id="SSF118310">
    <property type="entry name" value="AN1-like Zinc finger"/>
    <property type="match status" value="1"/>
</dbReference>
<dbReference type="PANTHER" id="PTHR43731:SF14">
    <property type="entry name" value="PRESENILIN-ASSOCIATED RHOMBOID-LIKE PROTEIN, MITOCHONDRIAL"/>
    <property type="match status" value="1"/>
</dbReference>